<dbReference type="Proteomes" id="UP000052978">
    <property type="component" value="Unassembled WGS sequence"/>
</dbReference>
<evidence type="ECO:0000313" key="3">
    <source>
        <dbReference type="Proteomes" id="UP000052978"/>
    </source>
</evidence>
<evidence type="ECO:0000256" key="1">
    <source>
        <dbReference type="SAM" id="Phobius"/>
    </source>
</evidence>
<name>S7MIW4_MYOBR</name>
<proteinExistence type="predicted"/>
<dbReference type="eggNOG" id="ENOG502RXI8">
    <property type="taxonomic scope" value="Eukaryota"/>
</dbReference>
<reference evidence="2 3" key="1">
    <citation type="journal article" date="2013" name="Nat. Commun.">
        <title>Genome analysis reveals insights into physiology and longevity of the Brandt's bat Myotis brandtii.</title>
        <authorList>
            <person name="Seim I."/>
            <person name="Fang X."/>
            <person name="Xiong Z."/>
            <person name="Lobanov A.V."/>
            <person name="Huang Z."/>
            <person name="Ma S."/>
            <person name="Feng Y."/>
            <person name="Turanov A.A."/>
            <person name="Zhu Y."/>
            <person name="Lenz T.L."/>
            <person name="Gerashchenko M.V."/>
            <person name="Fan D."/>
            <person name="Hee Yim S."/>
            <person name="Yao X."/>
            <person name="Jordan D."/>
            <person name="Xiong Y."/>
            <person name="Ma Y."/>
            <person name="Lyapunov A.N."/>
            <person name="Chen G."/>
            <person name="Kulakova O.I."/>
            <person name="Sun Y."/>
            <person name="Lee S.G."/>
            <person name="Bronson R.T."/>
            <person name="Moskalev A.A."/>
            <person name="Sunyaev S.R."/>
            <person name="Zhang G."/>
            <person name="Krogh A."/>
            <person name="Wang J."/>
            <person name="Gladyshev V.N."/>
        </authorList>
    </citation>
    <scope>NUCLEOTIDE SEQUENCE [LARGE SCALE GENOMIC DNA]</scope>
</reference>
<feature type="transmembrane region" description="Helical" evidence="1">
    <location>
        <begin position="20"/>
        <end position="43"/>
    </location>
</feature>
<evidence type="ECO:0000313" key="2">
    <source>
        <dbReference type="EMBL" id="EPQ04334.1"/>
    </source>
</evidence>
<dbReference type="EMBL" id="KE161521">
    <property type="protein sequence ID" value="EPQ04334.1"/>
    <property type="molecule type" value="Genomic_DNA"/>
</dbReference>
<organism evidence="2 3">
    <name type="scientific">Myotis brandtii</name>
    <name type="common">Brandt's bat</name>
    <dbReference type="NCBI Taxonomy" id="109478"/>
    <lineage>
        <taxon>Eukaryota</taxon>
        <taxon>Metazoa</taxon>
        <taxon>Chordata</taxon>
        <taxon>Craniata</taxon>
        <taxon>Vertebrata</taxon>
        <taxon>Euteleostomi</taxon>
        <taxon>Mammalia</taxon>
        <taxon>Eutheria</taxon>
        <taxon>Laurasiatheria</taxon>
        <taxon>Chiroptera</taxon>
        <taxon>Yangochiroptera</taxon>
        <taxon>Vespertilionidae</taxon>
        <taxon>Myotis</taxon>
    </lineage>
</organism>
<keyword evidence="3" id="KW-1185">Reference proteome</keyword>
<dbReference type="AlphaFoldDB" id="S7MIW4"/>
<keyword evidence="1" id="KW-1133">Transmembrane helix</keyword>
<protein>
    <submittedName>
        <fullName evidence="2">Protein FAM19A1</fullName>
    </submittedName>
</protein>
<feature type="transmembrane region" description="Helical" evidence="1">
    <location>
        <begin position="55"/>
        <end position="75"/>
    </location>
</feature>
<accession>S7MIW4</accession>
<sequence length="118" mass="12686">MNIYSPVAVHKNGEQADLGIVSYLGLQAAVVAILYVSINAAVLSEGPAPSGPVTAFTMTSMAVVSAMSWALYLWISACAMLLCHGALQHTFQQSHLHRPGKPLARCSPQAHRCLLNRW</sequence>
<gene>
    <name evidence="2" type="ORF">D623_10022770</name>
</gene>
<keyword evidence="1" id="KW-0472">Membrane</keyword>
<keyword evidence="1" id="KW-0812">Transmembrane</keyword>